<evidence type="ECO:0000313" key="1">
    <source>
        <dbReference type="EMBL" id="CAK8696205.1"/>
    </source>
</evidence>
<sequence>MDPIFFLPRPFYKAVDDLRRFLYLFYSYCRLNKLSDGAKKPFFLASIQEMFLLRLSHLPVPEMFLEDVVYQFELIVDYPEALYRMQKSFFNRRQLQDESACDYVKTVNTLGRRA</sequence>
<gene>
    <name evidence="1" type="ORF">CVLEPA_LOCUS29379</name>
</gene>
<comment type="caution">
    <text evidence="1">The sequence shown here is derived from an EMBL/GenBank/DDBJ whole genome shotgun (WGS) entry which is preliminary data.</text>
</comment>
<protein>
    <submittedName>
        <fullName evidence="1">Uncharacterized protein</fullName>
    </submittedName>
</protein>
<name>A0ABP0GXD5_CLALP</name>
<accession>A0ABP0GXD5</accession>
<dbReference type="EMBL" id="CAWYQH010000152">
    <property type="protein sequence ID" value="CAK8696205.1"/>
    <property type="molecule type" value="Genomic_DNA"/>
</dbReference>
<reference evidence="1 2" key="1">
    <citation type="submission" date="2024-02" db="EMBL/GenBank/DDBJ databases">
        <authorList>
            <person name="Daric V."/>
            <person name="Darras S."/>
        </authorList>
    </citation>
    <scope>NUCLEOTIDE SEQUENCE [LARGE SCALE GENOMIC DNA]</scope>
</reference>
<keyword evidence="2" id="KW-1185">Reference proteome</keyword>
<proteinExistence type="predicted"/>
<evidence type="ECO:0000313" key="2">
    <source>
        <dbReference type="Proteomes" id="UP001642483"/>
    </source>
</evidence>
<organism evidence="1 2">
    <name type="scientific">Clavelina lepadiformis</name>
    <name type="common">Light-bulb sea squirt</name>
    <name type="synonym">Ascidia lepadiformis</name>
    <dbReference type="NCBI Taxonomy" id="159417"/>
    <lineage>
        <taxon>Eukaryota</taxon>
        <taxon>Metazoa</taxon>
        <taxon>Chordata</taxon>
        <taxon>Tunicata</taxon>
        <taxon>Ascidiacea</taxon>
        <taxon>Aplousobranchia</taxon>
        <taxon>Clavelinidae</taxon>
        <taxon>Clavelina</taxon>
    </lineage>
</organism>
<dbReference type="Proteomes" id="UP001642483">
    <property type="component" value="Unassembled WGS sequence"/>
</dbReference>